<comment type="similarity">
    <text evidence="1 2">Belongs to the MEMO1 family.</text>
</comment>
<dbReference type="SUPFAM" id="SSF53213">
    <property type="entry name" value="LigB-like"/>
    <property type="match status" value="1"/>
</dbReference>
<dbReference type="CDD" id="cd07361">
    <property type="entry name" value="MEMO_like"/>
    <property type="match status" value="1"/>
</dbReference>
<dbReference type="HAMAP" id="MF_00055">
    <property type="entry name" value="MEMO1"/>
    <property type="match status" value="1"/>
</dbReference>
<reference evidence="3 4" key="1">
    <citation type="submission" date="2018-01" db="EMBL/GenBank/DDBJ databases">
        <title>Metagenomic assembled genomes from two thermal pools in the Uzon Caldera, Kamchatka, Russia.</title>
        <authorList>
            <person name="Wilkins L."/>
            <person name="Ettinger C."/>
        </authorList>
    </citation>
    <scope>NUCLEOTIDE SEQUENCE [LARGE SCALE GENOMIC DNA]</scope>
    <source>
        <strain evidence="3">ARK-04</strain>
    </source>
</reference>
<dbReference type="InterPro" id="IPR002737">
    <property type="entry name" value="MEMO1_fam"/>
</dbReference>
<protein>
    <recommendedName>
        <fullName evidence="2">MEMO1 family protein C0169_07425</fullName>
    </recommendedName>
</protein>
<dbReference type="Proteomes" id="UP000235619">
    <property type="component" value="Unassembled WGS sequence"/>
</dbReference>
<sequence>MKREPAVAGYFYSENPRELKFHLSTLIKFKKNKIKAKGIIVPHAGYMYSGWVAGKVYGSILPPDTAMIIGTNHTGLGERISIFPGESFITPLGETLIDKELTEDLVKLVPIIAKDVMAHLHEHSIEVQVPFLQYINPEVKIVSLCLGRLKLEEVIELGRGISEVIKRYPDKYVLIIGSSDFSHYVPHEVAKEKDMMAIKEILKLSEESFLKVIFEERVSACGYIPIAVTINACKNLGANKAELIDYMTSGDVIKDYFSVVGYAGIIIY</sequence>
<dbReference type="EMBL" id="PNJD01000451">
    <property type="protein sequence ID" value="PMP93731.1"/>
    <property type="molecule type" value="Genomic_DNA"/>
</dbReference>
<proteinExistence type="inferred from homology"/>
<evidence type="ECO:0000256" key="2">
    <source>
        <dbReference type="HAMAP-Rule" id="MF_00055"/>
    </source>
</evidence>
<comment type="caution">
    <text evidence="3">The sequence shown here is derived from an EMBL/GenBank/DDBJ whole genome shotgun (WGS) entry which is preliminary data.</text>
</comment>
<dbReference type="PANTHER" id="PTHR11060">
    <property type="entry name" value="PROTEIN MEMO1"/>
    <property type="match status" value="1"/>
</dbReference>
<evidence type="ECO:0000313" key="3">
    <source>
        <dbReference type="EMBL" id="PMP93731.1"/>
    </source>
</evidence>
<organism evidence="3 4">
    <name type="scientific">Thermodesulfobacterium geofontis</name>
    <dbReference type="NCBI Taxonomy" id="1295609"/>
    <lineage>
        <taxon>Bacteria</taxon>
        <taxon>Pseudomonadati</taxon>
        <taxon>Thermodesulfobacteriota</taxon>
        <taxon>Thermodesulfobacteria</taxon>
        <taxon>Thermodesulfobacteriales</taxon>
        <taxon>Thermodesulfobacteriaceae</taxon>
        <taxon>Thermodesulfobacterium</taxon>
    </lineage>
</organism>
<evidence type="ECO:0000313" key="4">
    <source>
        <dbReference type="Proteomes" id="UP000235619"/>
    </source>
</evidence>
<dbReference type="PANTHER" id="PTHR11060:SF0">
    <property type="entry name" value="PROTEIN MEMO1"/>
    <property type="match status" value="1"/>
</dbReference>
<dbReference type="Pfam" id="PF01875">
    <property type="entry name" value="Memo"/>
    <property type="match status" value="1"/>
</dbReference>
<accession>A0A2N7Q6L8</accession>
<dbReference type="NCBIfam" id="TIGR04336">
    <property type="entry name" value="AmmeMemoSam_B"/>
    <property type="match status" value="1"/>
</dbReference>
<gene>
    <name evidence="3" type="primary">amrB</name>
    <name evidence="3" type="ORF">C0169_07425</name>
</gene>
<name>A0A2N7Q6L8_9BACT</name>
<dbReference type="AlphaFoldDB" id="A0A2N7Q6L8"/>
<evidence type="ECO:0000256" key="1">
    <source>
        <dbReference type="ARBA" id="ARBA00006315"/>
    </source>
</evidence>
<dbReference type="Gene3D" id="3.40.830.10">
    <property type="entry name" value="LigB-like"/>
    <property type="match status" value="1"/>
</dbReference>